<dbReference type="Gene3D" id="3.30.700.10">
    <property type="entry name" value="Glycoprotein, Type 4 Pilin"/>
    <property type="match status" value="1"/>
</dbReference>
<organism evidence="2 3">
    <name type="scientific">Dyella monticola</name>
    <dbReference type="NCBI Taxonomy" id="1927958"/>
    <lineage>
        <taxon>Bacteria</taxon>
        <taxon>Pseudomonadati</taxon>
        <taxon>Pseudomonadota</taxon>
        <taxon>Gammaproteobacteria</taxon>
        <taxon>Lysobacterales</taxon>
        <taxon>Rhodanobacteraceae</taxon>
        <taxon>Dyella</taxon>
    </lineage>
</organism>
<keyword evidence="1" id="KW-0472">Membrane</keyword>
<dbReference type="GO" id="GO:0043683">
    <property type="term" value="P:type IV pilus assembly"/>
    <property type="evidence" value="ECO:0007669"/>
    <property type="project" value="InterPro"/>
</dbReference>
<dbReference type="Pfam" id="PF16732">
    <property type="entry name" value="ComP_DUS"/>
    <property type="match status" value="1"/>
</dbReference>
<reference evidence="2 3" key="1">
    <citation type="submission" date="2018-07" db="EMBL/GenBank/DDBJ databases">
        <title>Dyella monticola sp. nov. and Dyella psychrodurans sp. nov. isolated from monsoon evergreen broad-leaved forest soil of Dinghu Mountain, China.</title>
        <authorList>
            <person name="Gao Z."/>
            <person name="Qiu L."/>
        </authorList>
    </citation>
    <scope>NUCLEOTIDE SEQUENCE [LARGE SCALE GENOMIC DNA]</scope>
    <source>
        <strain evidence="2 3">4G-K06</strain>
    </source>
</reference>
<dbReference type="NCBIfam" id="TIGR02532">
    <property type="entry name" value="IV_pilin_GFxxxE"/>
    <property type="match status" value="1"/>
</dbReference>
<protein>
    <submittedName>
        <fullName evidence="2">Prepilin-type N-terminal cleavage/methylation domain-containing protein</fullName>
    </submittedName>
</protein>
<feature type="transmembrane region" description="Helical" evidence="1">
    <location>
        <begin position="12"/>
        <end position="34"/>
    </location>
</feature>
<evidence type="ECO:0000313" key="3">
    <source>
        <dbReference type="Proteomes" id="UP000254258"/>
    </source>
</evidence>
<dbReference type="InterPro" id="IPR012902">
    <property type="entry name" value="N_methyl_site"/>
</dbReference>
<keyword evidence="3" id="KW-1185">Reference proteome</keyword>
<dbReference type="Proteomes" id="UP000254258">
    <property type="component" value="Unassembled WGS sequence"/>
</dbReference>
<dbReference type="RefSeq" id="WP_115493771.1">
    <property type="nucleotide sequence ID" value="NZ_QRBE01000001.1"/>
</dbReference>
<dbReference type="EMBL" id="QRBE01000001">
    <property type="protein sequence ID" value="RDS84744.1"/>
    <property type="molecule type" value="Genomic_DNA"/>
</dbReference>
<proteinExistence type="predicted"/>
<comment type="caution">
    <text evidence="2">The sequence shown here is derived from an EMBL/GenBank/DDBJ whole genome shotgun (WGS) entry which is preliminary data.</text>
</comment>
<gene>
    <name evidence="2" type="ORF">DWU98_01920</name>
</gene>
<evidence type="ECO:0000313" key="2">
    <source>
        <dbReference type="EMBL" id="RDS84744.1"/>
    </source>
</evidence>
<keyword evidence="1" id="KW-0812">Transmembrane</keyword>
<dbReference type="PROSITE" id="PS00409">
    <property type="entry name" value="PROKAR_NTER_METHYL"/>
    <property type="match status" value="1"/>
</dbReference>
<dbReference type="Pfam" id="PF07963">
    <property type="entry name" value="N_methyl"/>
    <property type="match status" value="1"/>
</dbReference>
<dbReference type="InterPro" id="IPR031982">
    <property type="entry name" value="PilE-like"/>
</dbReference>
<name>A0A370X8K3_9GAMM</name>
<sequence>MQIDRNKASGFTLIEMMIVVVVIAVLAAIAIPAYQKYVMESRRTAAKTALFDLASREEKYYSTNNQYTNTLSELGYNTTAATITVPNGNAATDYYTISVALTGATTANTNFKATATTLNTQTSDTYCGNYSLTDLGAQANTGSQTTGCW</sequence>
<keyword evidence="1" id="KW-1133">Transmembrane helix</keyword>
<dbReference type="SUPFAM" id="SSF54523">
    <property type="entry name" value="Pili subunits"/>
    <property type="match status" value="1"/>
</dbReference>
<dbReference type="PANTHER" id="PTHR30093">
    <property type="entry name" value="GENERAL SECRETION PATHWAY PROTEIN G"/>
    <property type="match status" value="1"/>
</dbReference>
<dbReference type="AlphaFoldDB" id="A0A370X8K3"/>
<dbReference type="PANTHER" id="PTHR30093:SF47">
    <property type="entry name" value="TYPE IV PILUS NON-CORE MINOR PILIN PILE"/>
    <property type="match status" value="1"/>
</dbReference>
<evidence type="ECO:0000256" key="1">
    <source>
        <dbReference type="SAM" id="Phobius"/>
    </source>
</evidence>
<accession>A0A370X8K3</accession>
<dbReference type="InterPro" id="IPR045584">
    <property type="entry name" value="Pilin-like"/>
</dbReference>
<dbReference type="OrthoDB" id="8592370at2"/>